<evidence type="ECO:0000259" key="5">
    <source>
        <dbReference type="Pfam" id="PF01926"/>
    </source>
</evidence>
<dbReference type="InterPro" id="IPR027417">
    <property type="entry name" value="P-loop_NTPase"/>
</dbReference>
<organism evidence="6 7">
    <name type="scientific">Pipistrellus nathusii</name>
    <name type="common">Nathusius' pipistrelle</name>
    <dbReference type="NCBI Taxonomy" id="59473"/>
    <lineage>
        <taxon>Eukaryota</taxon>
        <taxon>Metazoa</taxon>
        <taxon>Chordata</taxon>
        <taxon>Craniata</taxon>
        <taxon>Vertebrata</taxon>
        <taxon>Euteleostomi</taxon>
        <taxon>Mammalia</taxon>
        <taxon>Eutheria</taxon>
        <taxon>Laurasiatheria</taxon>
        <taxon>Chiroptera</taxon>
        <taxon>Yangochiroptera</taxon>
        <taxon>Vespertilionidae</taxon>
        <taxon>Pipistrellus</taxon>
    </lineage>
</organism>
<sequence length="278" mass="30627">MPGYPLLETLGVKPHLLVLNKMDLADLTEKQKILQHLEREGLKNVIFTNCVKDENIKQVVPVVTELIGNSYRYNRGENMEFCIMVIGVPNVGKSSLINSLRRQHLKKGKATRVGGEPGITRAVMSRIQVSEQPLMFLLDTPGVLAPRIESVETGLKLALCGTVLDHLVGEETLADYLLYTLNRHQLFGYVQRYGLGEACDDVASVLKRVAIKLRKTQKVKVLTGTGNVNIIQPNYSAAARDFLRTFRSGLLGPVMLDRDILQGLPTADPSQALGPGDA</sequence>
<proteinExistence type="inferred from homology"/>
<comment type="similarity">
    <text evidence="4">Belongs to the TRAFAC class YlqF/YawG GTPase family. MTG1 subfamily.</text>
</comment>
<dbReference type="InterPro" id="IPR023179">
    <property type="entry name" value="GTP-bd_ortho_bundle_sf"/>
</dbReference>
<dbReference type="PANTHER" id="PTHR45782">
    <property type="entry name" value="MITOCHONDRIAL RIBOSOME-ASSOCIATED GTPASE 1"/>
    <property type="match status" value="1"/>
</dbReference>
<dbReference type="SUPFAM" id="SSF52540">
    <property type="entry name" value="P-loop containing nucleoside triphosphate hydrolases"/>
    <property type="match status" value="1"/>
</dbReference>
<dbReference type="PRINTS" id="PR00326">
    <property type="entry name" value="GTP1OBG"/>
</dbReference>
<name>A0ABN9ZEL3_PIPNA</name>
<dbReference type="Proteomes" id="UP001314169">
    <property type="component" value="Chromosome 14"/>
</dbReference>
<comment type="function">
    <text evidence="3 4">Plays a role in the regulation of the mitochondrial ribosome assembly and of translational activity. Displays mitochondrial GTPase activity.</text>
</comment>
<keyword evidence="2 4" id="KW-0342">GTP-binding</keyword>
<evidence type="ECO:0000256" key="2">
    <source>
        <dbReference type="ARBA" id="ARBA00023134"/>
    </source>
</evidence>
<dbReference type="Gene3D" id="3.40.50.300">
    <property type="entry name" value="P-loop containing nucleotide triphosphate hydrolases"/>
    <property type="match status" value="1"/>
</dbReference>
<dbReference type="EMBL" id="OY882871">
    <property type="protein sequence ID" value="CAK6436043.1"/>
    <property type="molecule type" value="Genomic_DNA"/>
</dbReference>
<gene>
    <name evidence="6" type="ORF">MPIPNATIZW_LOCUS4349</name>
</gene>
<evidence type="ECO:0000256" key="3">
    <source>
        <dbReference type="ARBA" id="ARBA00045284"/>
    </source>
</evidence>
<evidence type="ECO:0000256" key="4">
    <source>
        <dbReference type="PIRNR" id="PIRNR006230"/>
    </source>
</evidence>
<keyword evidence="1 4" id="KW-0547">Nucleotide-binding</keyword>
<dbReference type="PIRSF" id="PIRSF006230">
    <property type="entry name" value="MG442"/>
    <property type="match status" value="1"/>
</dbReference>
<protein>
    <recommendedName>
        <fullName evidence="4">Mitochondrial GTPase 1</fullName>
    </recommendedName>
</protein>
<evidence type="ECO:0000256" key="1">
    <source>
        <dbReference type="ARBA" id="ARBA00022741"/>
    </source>
</evidence>
<evidence type="ECO:0000313" key="7">
    <source>
        <dbReference type="Proteomes" id="UP001314169"/>
    </source>
</evidence>
<dbReference type="InterPro" id="IPR006073">
    <property type="entry name" value="GTP-bd"/>
</dbReference>
<dbReference type="Pfam" id="PF01926">
    <property type="entry name" value="MMR_HSR1"/>
    <property type="match status" value="1"/>
</dbReference>
<comment type="subcellular location">
    <subcellularLocation>
        <location evidence="4">Mitochondrion inner membrane</location>
        <topology evidence="4">Peripheral membrane protein</topology>
    </subcellularLocation>
</comment>
<dbReference type="InterPro" id="IPR016478">
    <property type="entry name" value="GTPase_MTG1"/>
</dbReference>
<keyword evidence="7" id="KW-1185">Reference proteome</keyword>
<accession>A0ABN9ZEL3</accession>
<dbReference type="PANTHER" id="PTHR45782:SF4">
    <property type="entry name" value="MITOCHONDRIAL RIBOSOME-ASSOCIATED GTPASE 1"/>
    <property type="match status" value="1"/>
</dbReference>
<keyword evidence="4" id="KW-0496">Mitochondrion</keyword>
<feature type="domain" description="G" evidence="5">
    <location>
        <begin position="83"/>
        <end position="156"/>
    </location>
</feature>
<dbReference type="Gene3D" id="1.10.1580.10">
    <property type="match status" value="1"/>
</dbReference>
<reference evidence="6" key="1">
    <citation type="submission" date="2023-12" db="EMBL/GenBank/DDBJ databases">
        <authorList>
            <person name="Brown T."/>
        </authorList>
    </citation>
    <scope>NUCLEOTIDE SEQUENCE</scope>
</reference>
<evidence type="ECO:0000313" key="6">
    <source>
        <dbReference type="EMBL" id="CAK6436043.1"/>
    </source>
</evidence>